<feature type="region of interest" description="Disordered" evidence="1">
    <location>
        <begin position="233"/>
        <end position="258"/>
    </location>
</feature>
<feature type="compositionally biased region" description="Basic and acidic residues" evidence="1">
    <location>
        <begin position="386"/>
        <end position="395"/>
    </location>
</feature>
<evidence type="ECO:0000256" key="1">
    <source>
        <dbReference type="SAM" id="MobiDB-lite"/>
    </source>
</evidence>
<name>A0A2T8KQL0_9POAL</name>
<feature type="compositionally biased region" description="Low complexity" evidence="1">
    <location>
        <begin position="316"/>
        <end position="328"/>
    </location>
</feature>
<gene>
    <name evidence="2" type="ORF">PAHAL_2G283000</name>
</gene>
<proteinExistence type="predicted"/>
<feature type="region of interest" description="Disordered" evidence="1">
    <location>
        <begin position="1"/>
        <end position="103"/>
    </location>
</feature>
<dbReference type="Proteomes" id="UP000243499">
    <property type="component" value="Chromosome 2"/>
</dbReference>
<dbReference type="EMBL" id="CM008047">
    <property type="protein sequence ID" value="PVH64487.1"/>
    <property type="molecule type" value="Genomic_DNA"/>
</dbReference>
<feature type="compositionally biased region" description="Low complexity" evidence="1">
    <location>
        <begin position="366"/>
        <end position="377"/>
    </location>
</feature>
<reference evidence="2" key="1">
    <citation type="submission" date="2018-04" db="EMBL/GenBank/DDBJ databases">
        <title>WGS assembly of Panicum hallii.</title>
        <authorList>
            <person name="Lovell J."/>
            <person name="Jenkins J."/>
            <person name="Lowry D."/>
            <person name="Mamidi S."/>
            <person name="Sreedasyam A."/>
            <person name="Weng X."/>
            <person name="Barry K."/>
            <person name="Bonette J."/>
            <person name="Campitelli B."/>
            <person name="Daum C."/>
            <person name="Gordon S."/>
            <person name="Gould B."/>
            <person name="Lipzen A."/>
            <person name="Macqueen A."/>
            <person name="Palacio-Mejia J."/>
            <person name="Plott C."/>
            <person name="Shakirov E."/>
            <person name="Shu S."/>
            <person name="Yoshinaga Y."/>
            <person name="Zane M."/>
            <person name="Rokhsar D."/>
            <person name="Grimwood J."/>
            <person name="Schmutz J."/>
            <person name="Juenger T."/>
        </authorList>
    </citation>
    <scope>NUCLEOTIDE SEQUENCE [LARGE SCALE GENOMIC DNA]</scope>
    <source>
        <strain evidence="2">FIL2</strain>
    </source>
</reference>
<accession>A0A2T8KQL0</accession>
<evidence type="ECO:0000313" key="2">
    <source>
        <dbReference type="EMBL" id="PVH64487.1"/>
    </source>
</evidence>
<feature type="compositionally biased region" description="Basic residues" evidence="1">
    <location>
        <begin position="35"/>
        <end position="52"/>
    </location>
</feature>
<feature type="compositionally biased region" description="Basic residues" evidence="1">
    <location>
        <begin position="304"/>
        <end position="315"/>
    </location>
</feature>
<feature type="compositionally biased region" description="Basic and acidic residues" evidence="1">
    <location>
        <begin position="199"/>
        <end position="211"/>
    </location>
</feature>
<feature type="region of interest" description="Disordered" evidence="1">
    <location>
        <begin position="270"/>
        <end position="328"/>
    </location>
</feature>
<feature type="compositionally biased region" description="Basic and acidic residues" evidence="1">
    <location>
        <begin position="177"/>
        <end position="189"/>
    </location>
</feature>
<dbReference type="Gramene" id="PVH64487">
    <property type="protein sequence ID" value="PVH64487"/>
    <property type="gene ID" value="PAHAL_2G283000"/>
</dbReference>
<feature type="compositionally biased region" description="Low complexity" evidence="1">
    <location>
        <begin position="53"/>
        <end position="62"/>
    </location>
</feature>
<organism evidence="2">
    <name type="scientific">Panicum hallii</name>
    <dbReference type="NCBI Taxonomy" id="206008"/>
    <lineage>
        <taxon>Eukaryota</taxon>
        <taxon>Viridiplantae</taxon>
        <taxon>Streptophyta</taxon>
        <taxon>Embryophyta</taxon>
        <taxon>Tracheophyta</taxon>
        <taxon>Spermatophyta</taxon>
        <taxon>Magnoliopsida</taxon>
        <taxon>Liliopsida</taxon>
        <taxon>Poales</taxon>
        <taxon>Poaceae</taxon>
        <taxon>PACMAD clade</taxon>
        <taxon>Panicoideae</taxon>
        <taxon>Panicodae</taxon>
        <taxon>Paniceae</taxon>
        <taxon>Panicinae</taxon>
        <taxon>Panicum</taxon>
        <taxon>Panicum sect. Panicum</taxon>
    </lineage>
</organism>
<feature type="region of interest" description="Disordered" evidence="1">
    <location>
        <begin position="358"/>
        <end position="395"/>
    </location>
</feature>
<dbReference type="AlphaFoldDB" id="A0A2T8KQL0"/>
<sequence length="395" mass="42298">MAGLRPHPPLHGAREAHSSARPPGNPPLHAEKHPPAHRHPSGSRGPCPRRGRPPAACQAPAGGRRGDHRPPLRRPAPVPAPSLRRRILRQAVGHPAGVEARLGPHRLRGVLGARGRGEARRAVRVPEHVQRRGARLLRAPGGAHGPRGARQDEAGAAHLRPRLRGFPDHRRVPRPRAARDVQAGHDPGRLRGVGGLPDRQVRRGEPDRGRPEQQGVRAGVAAAARRALPEAGAPAWAVPSATNTRRRRPRGSVEVAGHTGAALRRVRGLRQRSQADRRTAGGNSARPGGIRHAVPLGTQGAGGLRRRKRRRRVAGRLRGAGQRQGTGTRLRRLGASGQVLGSRIRRGVLDARWLELRHGGPRARRQAGAAAASVRPGPQRPASGGEEDRRRGGAR</sequence>
<feature type="region of interest" description="Disordered" evidence="1">
    <location>
        <begin position="138"/>
        <end position="218"/>
    </location>
</feature>
<protein>
    <submittedName>
        <fullName evidence="2">Uncharacterized protein</fullName>
    </submittedName>
</protein>